<dbReference type="Pfam" id="PF02826">
    <property type="entry name" value="2-Hacid_dh_C"/>
    <property type="match status" value="1"/>
</dbReference>
<reference evidence="4 5" key="1">
    <citation type="submission" date="2012-02" db="EMBL/GenBank/DDBJ databases">
        <title>Complete genome sequence of Phycisphaera mikurensis NBRC 102666.</title>
        <authorList>
            <person name="Ankai A."/>
            <person name="Hosoyama A."/>
            <person name="Terui Y."/>
            <person name="Sekine M."/>
            <person name="Fukai R."/>
            <person name="Kato Y."/>
            <person name="Nakamura S."/>
            <person name="Yamada-Narita S."/>
            <person name="Kawakoshi A."/>
            <person name="Fukunaga Y."/>
            <person name="Yamazaki S."/>
            <person name="Fujita N."/>
        </authorList>
    </citation>
    <scope>NUCLEOTIDE SEQUENCE [LARGE SCALE GENOMIC DNA]</scope>
    <source>
        <strain evidence="5">NBRC 102666 / KCTC 22515 / FYK2301M01</strain>
    </source>
</reference>
<dbReference type="eggNOG" id="COG0111">
    <property type="taxonomic scope" value="Bacteria"/>
</dbReference>
<organism evidence="4 5">
    <name type="scientific">Phycisphaera mikurensis (strain NBRC 102666 / KCTC 22515 / FYK2301M01)</name>
    <dbReference type="NCBI Taxonomy" id="1142394"/>
    <lineage>
        <taxon>Bacteria</taxon>
        <taxon>Pseudomonadati</taxon>
        <taxon>Planctomycetota</taxon>
        <taxon>Phycisphaerae</taxon>
        <taxon>Phycisphaerales</taxon>
        <taxon>Phycisphaeraceae</taxon>
        <taxon>Phycisphaera</taxon>
    </lineage>
</organism>
<dbReference type="STRING" id="1142394.PSMK_18230"/>
<feature type="domain" description="D-isomer specific 2-hydroxyacid dehydrogenase NAD-binding" evidence="3">
    <location>
        <begin position="101"/>
        <end position="278"/>
    </location>
</feature>
<keyword evidence="5" id="KW-1185">Reference proteome</keyword>
<dbReference type="EMBL" id="AP012338">
    <property type="protein sequence ID" value="BAM03982.1"/>
    <property type="molecule type" value="Genomic_DNA"/>
</dbReference>
<dbReference type="RefSeq" id="WP_014437200.1">
    <property type="nucleotide sequence ID" value="NC_017080.1"/>
</dbReference>
<dbReference type="OrthoDB" id="277029at2"/>
<dbReference type="PANTHER" id="PTHR43333">
    <property type="entry name" value="2-HACID_DH_C DOMAIN-CONTAINING PROTEIN"/>
    <property type="match status" value="1"/>
</dbReference>
<dbReference type="CDD" id="cd05300">
    <property type="entry name" value="2-Hacid_dh_1"/>
    <property type="match status" value="1"/>
</dbReference>
<evidence type="ECO:0000256" key="1">
    <source>
        <dbReference type="ARBA" id="ARBA00023002"/>
    </source>
</evidence>
<dbReference type="SUPFAM" id="SSF51735">
    <property type="entry name" value="NAD(P)-binding Rossmann-fold domains"/>
    <property type="match status" value="1"/>
</dbReference>
<dbReference type="Gene3D" id="3.40.50.720">
    <property type="entry name" value="NAD(P)-binding Rossmann-like Domain"/>
    <property type="match status" value="2"/>
</dbReference>
<dbReference type="GO" id="GO:0051287">
    <property type="term" value="F:NAD binding"/>
    <property type="evidence" value="ECO:0007669"/>
    <property type="project" value="InterPro"/>
</dbReference>
<dbReference type="InterPro" id="IPR036291">
    <property type="entry name" value="NAD(P)-bd_dom_sf"/>
</dbReference>
<evidence type="ECO:0000256" key="2">
    <source>
        <dbReference type="ARBA" id="ARBA00023027"/>
    </source>
</evidence>
<evidence type="ECO:0000259" key="3">
    <source>
        <dbReference type="Pfam" id="PF02826"/>
    </source>
</evidence>
<name>I0IFE4_PHYMF</name>
<dbReference type="InterPro" id="IPR006140">
    <property type="entry name" value="D-isomer_DH_NAD-bd"/>
</dbReference>
<accession>I0IFE4</accession>
<keyword evidence="1" id="KW-0560">Oxidoreductase</keyword>
<dbReference type="SUPFAM" id="SSF52283">
    <property type="entry name" value="Formate/glycerate dehydrogenase catalytic domain-like"/>
    <property type="match status" value="1"/>
</dbReference>
<proteinExistence type="predicted"/>
<dbReference type="AlphaFoldDB" id="I0IFE4"/>
<evidence type="ECO:0000313" key="4">
    <source>
        <dbReference type="EMBL" id="BAM03982.1"/>
    </source>
</evidence>
<keyword evidence="2" id="KW-0520">NAD</keyword>
<dbReference type="KEGG" id="phm:PSMK_18230"/>
<protein>
    <submittedName>
        <fullName evidence="4">Putative oxidoreductase</fullName>
    </submittedName>
</protein>
<gene>
    <name evidence="4" type="ordered locus">PSMK_18230</name>
</gene>
<dbReference type="HOGENOM" id="CLU_019796_1_0_0"/>
<dbReference type="Proteomes" id="UP000007881">
    <property type="component" value="Chromosome"/>
</dbReference>
<evidence type="ECO:0000313" key="5">
    <source>
        <dbReference type="Proteomes" id="UP000007881"/>
    </source>
</evidence>
<dbReference type="PANTHER" id="PTHR43333:SF1">
    <property type="entry name" value="D-ISOMER SPECIFIC 2-HYDROXYACID DEHYDROGENASE NAD-BINDING DOMAIN-CONTAINING PROTEIN"/>
    <property type="match status" value="1"/>
</dbReference>
<sequence>MKILSACPWLPAAFPDEVAAVVPAAELVQAAPADPGFAEAWSSAEVFLGWPAGLDHAAAERMRWVQTQSAGAGKLAHAVPEAWTVTTAAGVYGGPIAEHTLAMMLHFSRRIDGAVEAMREARWGLGGPAIHELAGRRLLLLGLGDLGRCLATRAAALGMEVVGVRRHADRPPPAGVHRVEPVGRLDRCLAEADVLVATLPGTAHTRGLLNAQRIGRLRPHAGLVNVGRGSLLDHEALADALDAGRLGWAAIDVAPEEPLPPGHRLWSTPRLLITPHVGGRGEGNGRRLADLFLHNLKRYAAGDVAGMRNVFDHRWGY</sequence>
<dbReference type="GO" id="GO:0016491">
    <property type="term" value="F:oxidoreductase activity"/>
    <property type="evidence" value="ECO:0007669"/>
    <property type="project" value="UniProtKB-KW"/>
</dbReference>